<keyword evidence="2" id="KW-0813">Transport</keyword>
<dbReference type="EMBL" id="HBIN01005076">
    <property type="protein sequence ID" value="CAE0433320.1"/>
    <property type="molecule type" value="Transcribed_RNA"/>
</dbReference>
<dbReference type="GO" id="GO:0022857">
    <property type="term" value="F:transmembrane transporter activity"/>
    <property type="evidence" value="ECO:0007669"/>
    <property type="project" value="InterPro"/>
</dbReference>
<sequence>MMIQDGELSERIHLDTGDDAVSADRTQAEEEDMGVRENNWIAVLICAGGLFINNYVLTNVFPYLGPMIVHLGKVEHVDQAGYYVGFLGAAFMGARAFSSFFWGELSDRIGRRPIMLLGCASFVVFEIMFGFAKTFEVAVTARLLMGFFNPLVGLCKTIVCEVVDDENQTKALSYLTGWAALGMVIGPTVGGWLSEPIDKFPNVGLASEIFRTFPYVLPNLFGSFMSFIMFLAVFFFLPESLVVDNNEYYTQISTADEDNDDTRVEMELTNRIDTEVAASTDIDDGLIKRHLIQERKRPILEVGSIISAICPLGRMYKFLCDPSKRMATLMYSCYAFTSIFYSEMNPLWYLASREAGGLDLTSANIGTIMSISGVGLFLYNGCIFPLMSHMLTPIRLIQFGLTGVAVFYAVVPFLSDIEPPGFKFMNVDTWFYVLLQFSSMLGMILRNHASVGINICVNNACVSSERGAMNGLVMALGSVFKAVGPLAGAEIFAWSINSGNSFPFDYHFGFFVISILSFALVFYSKYLPLSLNEKRN</sequence>
<dbReference type="CDD" id="cd17330">
    <property type="entry name" value="MFS_SLC46_TetA_like"/>
    <property type="match status" value="1"/>
</dbReference>
<feature type="domain" description="Major facilitator superfamily (MFS) profile" evidence="7">
    <location>
        <begin position="42"/>
        <end position="532"/>
    </location>
</feature>
<dbReference type="SUPFAM" id="SSF103473">
    <property type="entry name" value="MFS general substrate transporter"/>
    <property type="match status" value="1"/>
</dbReference>
<feature type="transmembrane region" description="Helical" evidence="6">
    <location>
        <begin position="362"/>
        <end position="384"/>
    </location>
</feature>
<dbReference type="AlphaFoldDB" id="A0A7S3LKZ9"/>
<feature type="transmembrane region" description="Helical" evidence="6">
    <location>
        <begin position="81"/>
        <end position="102"/>
    </location>
</feature>
<comment type="subcellular location">
    <subcellularLocation>
        <location evidence="1">Membrane</location>
        <topology evidence="1">Multi-pass membrane protein</topology>
    </subcellularLocation>
</comment>
<dbReference type="InterPro" id="IPR011701">
    <property type="entry name" value="MFS"/>
</dbReference>
<keyword evidence="3 6" id="KW-0812">Transmembrane</keyword>
<feature type="transmembrane region" description="Helical" evidence="6">
    <location>
        <begin position="40"/>
        <end position="61"/>
    </location>
</feature>
<dbReference type="Pfam" id="PF07690">
    <property type="entry name" value="MFS_1"/>
    <property type="match status" value="1"/>
</dbReference>
<evidence type="ECO:0000256" key="3">
    <source>
        <dbReference type="ARBA" id="ARBA00022692"/>
    </source>
</evidence>
<evidence type="ECO:0000313" key="8">
    <source>
        <dbReference type="EMBL" id="CAE0433320.1"/>
    </source>
</evidence>
<dbReference type="GO" id="GO:0016020">
    <property type="term" value="C:membrane"/>
    <property type="evidence" value="ECO:0007669"/>
    <property type="project" value="UniProtKB-SubCell"/>
</dbReference>
<dbReference type="PANTHER" id="PTHR23504:SF15">
    <property type="entry name" value="MAJOR FACILITATOR SUPERFAMILY (MFS) PROFILE DOMAIN-CONTAINING PROTEIN"/>
    <property type="match status" value="1"/>
</dbReference>
<evidence type="ECO:0000256" key="5">
    <source>
        <dbReference type="ARBA" id="ARBA00023136"/>
    </source>
</evidence>
<feature type="transmembrane region" description="Helical" evidence="6">
    <location>
        <begin position="213"/>
        <end position="237"/>
    </location>
</feature>
<feature type="transmembrane region" description="Helical" evidence="6">
    <location>
        <begin position="472"/>
        <end position="496"/>
    </location>
</feature>
<dbReference type="InterPro" id="IPR036259">
    <property type="entry name" value="MFS_trans_sf"/>
</dbReference>
<organism evidence="8">
    <name type="scientific">Aplanochytrium stocchinoi</name>
    <dbReference type="NCBI Taxonomy" id="215587"/>
    <lineage>
        <taxon>Eukaryota</taxon>
        <taxon>Sar</taxon>
        <taxon>Stramenopiles</taxon>
        <taxon>Bigyra</taxon>
        <taxon>Labyrinthulomycetes</taxon>
        <taxon>Thraustochytrida</taxon>
        <taxon>Thraustochytriidae</taxon>
        <taxon>Aplanochytrium</taxon>
    </lineage>
</organism>
<evidence type="ECO:0000256" key="4">
    <source>
        <dbReference type="ARBA" id="ARBA00022989"/>
    </source>
</evidence>
<dbReference type="PANTHER" id="PTHR23504">
    <property type="entry name" value="MAJOR FACILITATOR SUPERFAMILY DOMAIN-CONTAINING PROTEIN 10"/>
    <property type="match status" value="1"/>
</dbReference>
<feature type="transmembrane region" description="Helical" evidence="6">
    <location>
        <begin position="508"/>
        <end position="527"/>
    </location>
</feature>
<accession>A0A7S3LKZ9</accession>
<feature type="transmembrane region" description="Helical" evidence="6">
    <location>
        <begin position="396"/>
        <end position="415"/>
    </location>
</feature>
<reference evidence="8" key="1">
    <citation type="submission" date="2021-01" db="EMBL/GenBank/DDBJ databases">
        <authorList>
            <person name="Corre E."/>
            <person name="Pelletier E."/>
            <person name="Niang G."/>
            <person name="Scheremetjew M."/>
            <person name="Finn R."/>
            <person name="Kale V."/>
            <person name="Holt S."/>
            <person name="Cochrane G."/>
            <person name="Meng A."/>
            <person name="Brown T."/>
            <person name="Cohen L."/>
        </authorList>
    </citation>
    <scope>NUCLEOTIDE SEQUENCE</scope>
    <source>
        <strain evidence="8">GSBS06</strain>
    </source>
</reference>
<keyword evidence="4 6" id="KW-1133">Transmembrane helix</keyword>
<evidence type="ECO:0000256" key="1">
    <source>
        <dbReference type="ARBA" id="ARBA00004141"/>
    </source>
</evidence>
<feature type="transmembrane region" description="Helical" evidence="6">
    <location>
        <begin position="326"/>
        <end position="342"/>
    </location>
</feature>
<keyword evidence="5 6" id="KW-0472">Membrane</keyword>
<evidence type="ECO:0000256" key="2">
    <source>
        <dbReference type="ARBA" id="ARBA00022448"/>
    </source>
</evidence>
<feature type="transmembrane region" description="Helical" evidence="6">
    <location>
        <begin position="171"/>
        <end position="193"/>
    </location>
</feature>
<feature type="transmembrane region" description="Helical" evidence="6">
    <location>
        <begin position="114"/>
        <end position="132"/>
    </location>
</feature>
<gene>
    <name evidence="8" type="ORF">ASTO00021_LOCUS3641</name>
</gene>
<dbReference type="PROSITE" id="PS50850">
    <property type="entry name" value="MFS"/>
    <property type="match status" value="1"/>
</dbReference>
<feature type="transmembrane region" description="Helical" evidence="6">
    <location>
        <begin position="138"/>
        <end position="159"/>
    </location>
</feature>
<feature type="transmembrane region" description="Helical" evidence="6">
    <location>
        <begin position="427"/>
        <end position="445"/>
    </location>
</feature>
<name>A0A7S3LKZ9_9STRA</name>
<evidence type="ECO:0000259" key="7">
    <source>
        <dbReference type="PROSITE" id="PS50850"/>
    </source>
</evidence>
<dbReference type="Gene3D" id="1.20.1250.20">
    <property type="entry name" value="MFS general substrate transporter like domains"/>
    <property type="match status" value="1"/>
</dbReference>
<dbReference type="InterPro" id="IPR020846">
    <property type="entry name" value="MFS_dom"/>
</dbReference>
<protein>
    <recommendedName>
        <fullName evidence="7">Major facilitator superfamily (MFS) profile domain-containing protein</fullName>
    </recommendedName>
</protein>
<proteinExistence type="predicted"/>
<evidence type="ECO:0000256" key="6">
    <source>
        <dbReference type="SAM" id="Phobius"/>
    </source>
</evidence>